<gene>
    <name evidence="2" type="ORF">FPE_LOCUS19998</name>
</gene>
<keyword evidence="3" id="KW-1185">Reference proteome</keyword>
<dbReference type="InterPro" id="IPR039537">
    <property type="entry name" value="Retrotran_Ty1/copia-like"/>
</dbReference>
<dbReference type="PANTHER" id="PTHR42648">
    <property type="entry name" value="TRANSPOSASE, PUTATIVE-RELATED"/>
    <property type="match status" value="1"/>
</dbReference>
<evidence type="ECO:0000313" key="2">
    <source>
        <dbReference type="EMBL" id="CAI9772568.1"/>
    </source>
</evidence>
<evidence type="ECO:0000259" key="1">
    <source>
        <dbReference type="Pfam" id="PF25597"/>
    </source>
</evidence>
<dbReference type="Proteomes" id="UP000834106">
    <property type="component" value="Chromosome 12"/>
</dbReference>
<dbReference type="PANTHER" id="PTHR42648:SF28">
    <property type="entry name" value="TRANSPOSON-ENCODED PROTEIN WITH RIBONUCLEASE H-LIKE AND RETROVIRUS ZINC FINGER-LIKE DOMAINS"/>
    <property type="match status" value="1"/>
</dbReference>
<dbReference type="AlphaFoldDB" id="A0AAD1ZML8"/>
<dbReference type="InterPro" id="IPR057670">
    <property type="entry name" value="SH3_retrovirus"/>
</dbReference>
<dbReference type="EMBL" id="OU503047">
    <property type="protein sequence ID" value="CAI9772568.1"/>
    <property type="molecule type" value="Genomic_DNA"/>
</dbReference>
<protein>
    <recommendedName>
        <fullName evidence="1">Retroviral polymerase SH3-like domain-containing protein</fullName>
    </recommendedName>
</protein>
<accession>A0AAD1ZML8</accession>
<evidence type="ECO:0000313" key="3">
    <source>
        <dbReference type="Proteomes" id="UP000834106"/>
    </source>
</evidence>
<proteinExistence type="predicted"/>
<name>A0AAD1ZML8_9LAMI</name>
<feature type="domain" description="Retroviral polymerase SH3-like" evidence="1">
    <location>
        <begin position="234"/>
        <end position="266"/>
    </location>
</feature>
<dbReference type="Pfam" id="PF25597">
    <property type="entry name" value="SH3_retrovirus"/>
    <property type="match status" value="1"/>
</dbReference>
<reference evidence="2" key="1">
    <citation type="submission" date="2023-05" db="EMBL/GenBank/DDBJ databases">
        <authorList>
            <person name="Huff M."/>
        </authorList>
    </citation>
    <scope>NUCLEOTIDE SEQUENCE</scope>
</reference>
<sequence length="266" mass="30144">MGFSHLATKNEGILVQQKVSKAITGDFPATMTRDQRTESDELAYTSIILHLSDQVLRKVVILLNAISKVYRDVKSAIKYGRDTLTKIVINSLRSKELEFRIDKTGKESDSLFVRYGSITRQVNGQGCTFHMTSRRPWLEDYKDLDGTKRNGIYVTRVSVVLSHTAESSSAESDATLKWYNRLAHVFQKFFGDEVVMTAMYIVNRTSTSFLDGKTPEEVWSGKLADYTVLKTFECAAYSHQSLGKLESRSQKCLFMGYPKGVKGYRL</sequence>
<organism evidence="2 3">
    <name type="scientific">Fraxinus pennsylvanica</name>
    <dbReference type="NCBI Taxonomy" id="56036"/>
    <lineage>
        <taxon>Eukaryota</taxon>
        <taxon>Viridiplantae</taxon>
        <taxon>Streptophyta</taxon>
        <taxon>Embryophyta</taxon>
        <taxon>Tracheophyta</taxon>
        <taxon>Spermatophyta</taxon>
        <taxon>Magnoliopsida</taxon>
        <taxon>eudicotyledons</taxon>
        <taxon>Gunneridae</taxon>
        <taxon>Pentapetalae</taxon>
        <taxon>asterids</taxon>
        <taxon>lamiids</taxon>
        <taxon>Lamiales</taxon>
        <taxon>Oleaceae</taxon>
        <taxon>Oleeae</taxon>
        <taxon>Fraxinus</taxon>
    </lineage>
</organism>